<dbReference type="EMBL" id="CAJPEV010001429">
    <property type="protein sequence ID" value="CAG0892591.1"/>
    <property type="molecule type" value="Genomic_DNA"/>
</dbReference>
<name>A0A7R8XD23_9CRUS</name>
<feature type="compositionally biased region" description="Basic and acidic residues" evidence="1">
    <location>
        <begin position="92"/>
        <end position="103"/>
    </location>
</feature>
<evidence type="ECO:0000256" key="2">
    <source>
        <dbReference type="SAM" id="Phobius"/>
    </source>
</evidence>
<dbReference type="Proteomes" id="UP000677054">
    <property type="component" value="Unassembled WGS sequence"/>
</dbReference>
<protein>
    <submittedName>
        <fullName evidence="3">Uncharacterized protein</fullName>
    </submittedName>
</protein>
<accession>A0A7R8XD23</accession>
<feature type="transmembrane region" description="Helical" evidence="2">
    <location>
        <begin position="20"/>
        <end position="40"/>
    </location>
</feature>
<sequence>MRSWIEDGGWRRKPHEISLVARALVLAALGVGMLVVGRSTEIWTRRILSGVGIVCLLSSLYLVGSFVRLVRLQRRRANEERPRVWYTASSRGDDPLRERRTATDGDPSLLGACPPADPRFAILDLPPSYDEVMKTDRDASAEKRLSAA</sequence>
<keyword evidence="4" id="KW-1185">Reference proteome</keyword>
<keyword evidence="2" id="KW-1133">Transmembrane helix</keyword>
<gene>
    <name evidence="3" type="ORF">DSTB1V02_LOCUS7185</name>
</gene>
<dbReference type="AlphaFoldDB" id="A0A7R8XD23"/>
<keyword evidence="2" id="KW-0472">Membrane</keyword>
<organism evidence="3">
    <name type="scientific">Darwinula stevensoni</name>
    <dbReference type="NCBI Taxonomy" id="69355"/>
    <lineage>
        <taxon>Eukaryota</taxon>
        <taxon>Metazoa</taxon>
        <taxon>Ecdysozoa</taxon>
        <taxon>Arthropoda</taxon>
        <taxon>Crustacea</taxon>
        <taxon>Oligostraca</taxon>
        <taxon>Ostracoda</taxon>
        <taxon>Podocopa</taxon>
        <taxon>Podocopida</taxon>
        <taxon>Darwinulocopina</taxon>
        <taxon>Darwinuloidea</taxon>
        <taxon>Darwinulidae</taxon>
        <taxon>Darwinula</taxon>
    </lineage>
</organism>
<evidence type="ECO:0000313" key="4">
    <source>
        <dbReference type="Proteomes" id="UP000677054"/>
    </source>
</evidence>
<dbReference type="EMBL" id="LR900946">
    <property type="protein sequence ID" value="CAD7247352.1"/>
    <property type="molecule type" value="Genomic_DNA"/>
</dbReference>
<feature type="region of interest" description="Disordered" evidence="1">
    <location>
        <begin position="92"/>
        <end position="111"/>
    </location>
</feature>
<feature type="transmembrane region" description="Helical" evidence="2">
    <location>
        <begin position="46"/>
        <end position="67"/>
    </location>
</feature>
<proteinExistence type="predicted"/>
<reference evidence="3" key="1">
    <citation type="submission" date="2020-11" db="EMBL/GenBank/DDBJ databases">
        <authorList>
            <person name="Tran Van P."/>
        </authorList>
    </citation>
    <scope>NUCLEOTIDE SEQUENCE</scope>
</reference>
<evidence type="ECO:0000313" key="3">
    <source>
        <dbReference type="EMBL" id="CAD7247352.1"/>
    </source>
</evidence>
<evidence type="ECO:0000256" key="1">
    <source>
        <dbReference type="SAM" id="MobiDB-lite"/>
    </source>
</evidence>
<keyword evidence="2" id="KW-0812">Transmembrane</keyword>